<organism evidence="1 2">
    <name type="scientific">Senna tora</name>
    <dbReference type="NCBI Taxonomy" id="362788"/>
    <lineage>
        <taxon>Eukaryota</taxon>
        <taxon>Viridiplantae</taxon>
        <taxon>Streptophyta</taxon>
        <taxon>Embryophyta</taxon>
        <taxon>Tracheophyta</taxon>
        <taxon>Spermatophyta</taxon>
        <taxon>Magnoliopsida</taxon>
        <taxon>eudicotyledons</taxon>
        <taxon>Gunneridae</taxon>
        <taxon>Pentapetalae</taxon>
        <taxon>rosids</taxon>
        <taxon>fabids</taxon>
        <taxon>Fabales</taxon>
        <taxon>Fabaceae</taxon>
        <taxon>Caesalpinioideae</taxon>
        <taxon>Cassia clade</taxon>
        <taxon>Senna</taxon>
    </lineage>
</organism>
<dbReference type="Proteomes" id="UP000634136">
    <property type="component" value="Unassembled WGS sequence"/>
</dbReference>
<keyword evidence="2" id="KW-1185">Reference proteome</keyword>
<comment type="caution">
    <text evidence="1">The sequence shown here is derived from an EMBL/GenBank/DDBJ whole genome shotgun (WGS) entry which is preliminary data.</text>
</comment>
<gene>
    <name evidence="1" type="ORF">G2W53_001329</name>
</gene>
<name>A0A835CJB2_9FABA</name>
<evidence type="ECO:0000313" key="2">
    <source>
        <dbReference type="Proteomes" id="UP000634136"/>
    </source>
</evidence>
<protein>
    <submittedName>
        <fullName evidence="1">Uncharacterized protein</fullName>
    </submittedName>
</protein>
<evidence type="ECO:0000313" key="1">
    <source>
        <dbReference type="EMBL" id="KAF7844424.1"/>
    </source>
</evidence>
<accession>A0A835CJB2</accession>
<dbReference type="EMBL" id="JAAIUW010000001">
    <property type="protein sequence ID" value="KAF7844424.1"/>
    <property type="molecule type" value="Genomic_DNA"/>
</dbReference>
<dbReference type="AlphaFoldDB" id="A0A835CJB2"/>
<proteinExistence type="predicted"/>
<reference evidence="1" key="1">
    <citation type="submission" date="2020-09" db="EMBL/GenBank/DDBJ databases">
        <title>Genome-Enabled Discovery of Anthraquinone Biosynthesis in Senna tora.</title>
        <authorList>
            <person name="Kang S.-H."/>
            <person name="Pandey R.P."/>
            <person name="Lee C.-M."/>
            <person name="Sim J.-S."/>
            <person name="Jeong J.-T."/>
            <person name="Choi B.-S."/>
            <person name="Jung M."/>
            <person name="Ginzburg D."/>
            <person name="Zhao K."/>
            <person name="Won S.Y."/>
            <person name="Oh T.-J."/>
            <person name="Yu Y."/>
            <person name="Kim N.-H."/>
            <person name="Lee O.R."/>
            <person name="Lee T.-H."/>
            <person name="Bashyal P."/>
            <person name="Kim T.-S."/>
            <person name="Lee W.-H."/>
            <person name="Kawkins C."/>
            <person name="Kim C.-K."/>
            <person name="Kim J.S."/>
            <person name="Ahn B.O."/>
            <person name="Rhee S.Y."/>
            <person name="Sohng J.K."/>
        </authorList>
    </citation>
    <scope>NUCLEOTIDE SEQUENCE</scope>
    <source>
        <tissue evidence="1">Leaf</tissue>
    </source>
</reference>
<sequence length="48" mass="5569">MTPHPFLNTKWGIKRKAHTSFSGKMMRKHLIINFTYMDMGENAKGPSM</sequence>